<feature type="transmembrane region" description="Helical" evidence="2">
    <location>
        <begin position="247"/>
        <end position="270"/>
    </location>
</feature>
<keyword evidence="2" id="KW-1133">Transmembrane helix</keyword>
<dbReference type="GO" id="GO:0004553">
    <property type="term" value="F:hydrolase activity, hydrolyzing O-glycosyl compounds"/>
    <property type="evidence" value="ECO:0007669"/>
    <property type="project" value="InterPro"/>
</dbReference>
<keyword evidence="5" id="KW-1185">Reference proteome</keyword>
<dbReference type="EMBL" id="RJKE01000001">
    <property type="protein sequence ID" value="ROO83322.1"/>
    <property type="molecule type" value="Genomic_DNA"/>
</dbReference>
<gene>
    <name evidence="4" type="ORF">EDD29_0821</name>
</gene>
<comment type="caution">
    <text evidence="4">The sequence shown here is derived from an EMBL/GenBank/DDBJ whole genome shotgun (WGS) entry which is preliminary data.</text>
</comment>
<accession>A0A3N1CPU4</accession>
<dbReference type="InterPro" id="IPR008965">
    <property type="entry name" value="CBM2/CBM3_carb-bd_dom_sf"/>
</dbReference>
<feature type="domain" description="CBM2" evidence="3">
    <location>
        <begin position="301"/>
        <end position="407"/>
    </location>
</feature>
<feature type="region of interest" description="Disordered" evidence="1">
    <location>
        <begin position="105"/>
        <end position="128"/>
    </location>
</feature>
<name>A0A3N1CPU4_9ACTN</name>
<feature type="compositionally biased region" description="Basic and acidic residues" evidence="1">
    <location>
        <begin position="141"/>
        <end position="154"/>
    </location>
</feature>
<keyword evidence="2" id="KW-0812">Transmembrane</keyword>
<keyword evidence="2" id="KW-0472">Membrane</keyword>
<dbReference type="PROSITE" id="PS51173">
    <property type="entry name" value="CBM2"/>
    <property type="match status" value="1"/>
</dbReference>
<proteinExistence type="predicted"/>
<evidence type="ECO:0000313" key="4">
    <source>
        <dbReference type="EMBL" id="ROO83322.1"/>
    </source>
</evidence>
<dbReference type="InterPro" id="IPR001919">
    <property type="entry name" value="CBD2"/>
</dbReference>
<evidence type="ECO:0000256" key="1">
    <source>
        <dbReference type="SAM" id="MobiDB-lite"/>
    </source>
</evidence>
<dbReference type="SMART" id="SM00637">
    <property type="entry name" value="CBD_II"/>
    <property type="match status" value="1"/>
</dbReference>
<dbReference type="GO" id="GO:0030247">
    <property type="term" value="F:polysaccharide binding"/>
    <property type="evidence" value="ECO:0007669"/>
    <property type="project" value="UniProtKB-UniRule"/>
</dbReference>
<organism evidence="4 5">
    <name type="scientific">Actinocorallia herbida</name>
    <dbReference type="NCBI Taxonomy" id="58109"/>
    <lineage>
        <taxon>Bacteria</taxon>
        <taxon>Bacillati</taxon>
        <taxon>Actinomycetota</taxon>
        <taxon>Actinomycetes</taxon>
        <taxon>Streptosporangiales</taxon>
        <taxon>Thermomonosporaceae</taxon>
        <taxon>Actinocorallia</taxon>
    </lineage>
</organism>
<evidence type="ECO:0000313" key="5">
    <source>
        <dbReference type="Proteomes" id="UP000272400"/>
    </source>
</evidence>
<evidence type="ECO:0000259" key="3">
    <source>
        <dbReference type="PROSITE" id="PS51173"/>
    </source>
</evidence>
<dbReference type="SUPFAM" id="SSF49384">
    <property type="entry name" value="Carbohydrate-binding domain"/>
    <property type="match status" value="1"/>
</dbReference>
<sequence>MGGKKDRATRRDLPLPGRRARARARRETAQDAVAPEEDVEATIADRAPETAGTAETPWGTPVPRAERTVVESASAAAAREDDERTVVDARFGEVRPDDAGQTIVDMAARKRDVPVAGRSGEGGPADARTVVDAQGTVPKARVSEETVVDRRAPAEAEAPGEGVGQALPGLPPRPQPDVMFGPVVGADDATGPQPPLPVLMGLLGRPPAQGDPHGETLRTHADRRVHPPISPVLAEALYTPPRPKRKIGLVIPGVIATGLLVIGAVAALIWPETAQGPRRTPASGLAPTVAAPADQTAQGVSGVTPDGVRVVYKTVEVSTGYFEGTLTLTNDSKDTIPSWTVAFTYPGAFIRNVWGGELTDPGNEVTIISDDATSPIAPGESVEIRFGGGGTPSRPQGCTFGGTPCGF</sequence>
<dbReference type="Pfam" id="PF00553">
    <property type="entry name" value="CBM_2"/>
    <property type="match status" value="1"/>
</dbReference>
<feature type="compositionally biased region" description="Basic and acidic residues" evidence="1">
    <location>
        <begin position="1"/>
        <end position="13"/>
    </location>
</feature>
<protein>
    <submittedName>
        <fullName evidence="4">Cellulose binding domain-containing protein</fullName>
    </submittedName>
</protein>
<dbReference type="GO" id="GO:0005975">
    <property type="term" value="P:carbohydrate metabolic process"/>
    <property type="evidence" value="ECO:0007669"/>
    <property type="project" value="InterPro"/>
</dbReference>
<dbReference type="RefSeq" id="WP_170201281.1">
    <property type="nucleotide sequence ID" value="NZ_RJKE01000001.1"/>
</dbReference>
<reference evidence="4 5" key="1">
    <citation type="submission" date="2018-11" db="EMBL/GenBank/DDBJ databases">
        <title>Sequencing the genomes of 1000 actinobacteria strains.</title>
        <authorList>
            <person name="Klenk H.-P."/>
        </authorList>
    </citation>
    <scope>NUCLEOTIDE SEQUENCE [LARGE SCALE GENOMIC DNA]</scope>
    <source>
        <strain evidence="4 5">DSM 44254</strain>
    </source>
</reference>
<dbReference type="Proteomes" id="UP000272400">
    <property type="component" value="Unassembled WGS sequence"/>
</dbReference>
<dbReference type="AlphaFoldDB" id="A0A3N1CPU4"/>
<dbReference type="Gene3D" id="2.60.40.290">
    <property type="match status" value="1"/>
</dbReference>
<evidence type="ECO:0000256" key="2">
    <source>
        <dbReference type="SAM" id="Phobius"/>
    </source>
</evidence>
<feature type="region of interest" description="Disordered" evidence="1">
    <location>
        <begin position="141"/>
        <end position="167"/>
    </location>
</feature>
<feature type="region of interest" description="Disordered" evidence="1">
    <location>
        <begin position="1"/>
        <end position="64"/>
    </location>
</feature>
<dbReference type="InterPro" id="IPR012291">
    <property type="entry name" value="CBM2_carb-bd_dom_sf"/>
</dbReference>